<evidence type="ECO:0000313" key="6">
    <source>
        <dbReference type="Proteomes" id="UP000287168"/>
    </source>
</evidence>
<proteinExistence type="predicted"/>
<name>A0A444ME51_9RHOB</name>
<keyword evidence="3 4" id="KW-0472">Membrane</keyword>
<feature type="transmembrane region" description="Helical" evidence="4">
    <location>
        <begin position="311"/>
        <end position="330"/>
    </location>
</feature>
<evidence type="ECO:0000256" key="4">
    <source>
        <dbReference type="SAM" id="Phobius"/>
    </source>
</evidence>
<keyword evidence="2 4" id="KW-1133">Transmembrane helix</keyword>
<sequence>MTNEISLRDRLARGPAVWALAASMTLIYSTIYYNYSGLILFWLEDPGWSKVLLAAGPMLAQLIAALMAPFCGRQVDQGRGPEMLLFGPVLGAIALTALAFITEPWQWIAVWAVIGVAQALCFYEVGFAFLIRRLGPAARAAIIRVTLVAGFASTIAFPTYAALGNGPGWRLATLWAAALTLLLVVPLNAYATRTIRRHAPPPLQSAAAPAGEASTAQSSRRAMILLILVSASCSMNHWMIVTYIVPILVAKGYSTALAVTMGACLGPAQVLSRLGLMWAGNRISNPRGVMILLCLMLLASAALVAASAGLVFAVIYVACQGAAFGAMTILRPGLIADVMGPENYGSNAGKILMPTLFAGAMAPMIGAIMLENMGFEALALLSILLLCTALFSLHRLKLSARQG</sequence>
<dbReference type="SUPFAM" id="SSF103473">
    <property type="entry name" value="MFS general substrate transporter"/>
    <property type="match status" value="1"/>
</dbReference>
<feature type="transmembrane region" description="Helical" evidence="4">
    <location>
        <begin position="288"/>
        <end position="305"/>
    </location>
</feature>
<feature type="transmembrane region" description="Helical" evidence="4">
    <location>
        <begin position="108"/>
        <end position="130"/>
    </location>
</feature>
<accession>A0A444ME51</accession>
<keyword evidence="6" id="KW-1185">Reference proteome</keyword>
<feature type="transmembrane region" description="Helical" evidence="4">
    <location>
        <begin position="169"/>
        <end position="191"/>
    </location>
</feature>
<dbReference type="Pfam" id="PF07690">
    <property type="entry name" value="MFS_1"/>
    <property type="match status" value="1"/>
</dbReference>
<keyword evidence="1 4" id="KW-0812">Transmembrane</keyword>
<dbReference type="EMBL" id="SBLC01000005">
    <property type="protein sequence ID" value="RWY43187.1"/>
    <property type="molecule type" value="Genomic_DNA"/>
</dbReference>
<dbReference type="InterPro" id="IPR011701">
    <property type="entry name" value="MFS"/>
</dbReference>
<feature type="transmembrane region" description="Helical" evidence="4">
    <location>
        <begin position="255"/>
        <end position="276"/>
    </location>
</feature>
<feature type="transmembrane region" description="Helical" evidence="4">
    <location>
        <begin position="51"/>
        <end position="71"/>
    </location>
</feature>
<feature type="transmembrane region" description="Helical" evidence="4">
    <location>
        <begin position="375"/>
        <end position="393"/>
    </location>
</feature>
<evidence type="ECO:0000256" key="1">
    <source>
        <dbReference type="ARBA" id="ARBA00022692"/>
    </source>
</evidence>
<feature type="transmembrane region" description="Helical" evidence="4">
    <location>
        <begin position="12"/>
        <end position="31"/>
    </location>
</feature>
<protein>
    <submittedName>
        <fullName evidence="5">MFS transporter</fullName>
    </submittedName>
</protein>
<feature type="transmembrane region" description="Helical" evidence="4">
    <location>
        <begin position="351"/>
        <end position="369"/>
    </location>
</feature>
<evidence type="ECO:0000256" key="2">
    <source>
        <dbReference type="ARBA" id="ARBA00022989"/>
    </source>
</evidence>
<organism evidence="5 6">
    <name type="scientific">Falsigemmobacter intermedius</name>
    <dbReference type="NCBI Taxonomy" id="1553448"/>
    <lineage>
        <taxon>Bacteria</taxon>
        <taxon>Pseudomonadati</taxon>
        <taxon>Pseudomonadota</taxon>
        <taxon>Alphaproteobacteria</taxon>
        <taxon>Rhodobacterales</taxon>
        <taxon>Paracoccaceae</taxon>
        <taxon>Falsigemmobacter</taxon>
    </lineage>
</organism>
<dbReference type="GO" id="GO:0022857">
    <property type="term" value="F:transmembrane transporter activity"/>
    <property type="evidence" value="ECO:0007669"/>
    <property type="project" value="InterPro"/>
</dbReference>
<feature type="transmembrane region" description="Helical" evidence="4">
    <location>
        <begin position="224"/>
        <end position="249"/>
    </location>
</feature>
<dbReference type="OrthoDB" id="7200137at2"/>
<dbReference type="AlphaFoldDB" id="A0A444ME51"/>
<reference evidence="5 6" key="1">
    <citation type="journal article" date="2015" name="Int. J. Syst. Evol. Microbiol.">
        <title>Gemmobacter intermedius sp. nov., isolated from a white stork (Ciconia ciconia).</title>
        <authorList>
            <person name="Kampfer P."/>
            <person name="Jerzak L."/>
            <person name="Wilharm G."/>
            <person name="Golke J."/>
            <person name="Busse H.J."/>
            <person name="Glaeser S.P."/>
        </authorList>
    </citation>
    <scope>NUCLEOTIDE SEQUENCE [LARGE SCALE GENOMIC DNA]</scope>
    <source>
        <strain evidence="5 6">119/4</strain>
    </source>
</reference>
<feature type="transmembrane region" description="Helical" evidence="4">
    <location>
        <begin position="83"/>
        <end position="102"/>
    </location>
</feature>
<dbReference type="Gene3D" id="1.20.1250.20">
    <property type="entry name" value="MFS general substrate transporter like domains"/>
    <property type="match status" value="1"/>
</dbReference>
<gene>
    <name evidence="5" type="ORF">EP867_04535</name>
</gene>
<evidence type="ECO:0000256" key="3">
    <source>
        <dbReference type="ARBA" id="ARBA00023136"/>
    </source>
</evidence>
<evidence type="ECO:0000313" key="5">
    <source>
        <dbReference type="EMBL" id="RWY43187.1"/>
    </source>
</evidence>
<comment type="caution">
    <text evidence="5">The sequence shown here is derived from an EMBL/GenBank/DDBJ whole genome shotgun (WGS) entry which is preliminary data.</text>
</comment>
<dbReference type="InterPro" id="IPR036259">
    <property type="entry name" value="MFS_trans_sf"/>
</dbReference>
<dbReference type="Proteomes" id="UP000287168">
    <property type="component" value="Unassembled WGS sequence"/>
</dbReference>
<dbReference type="RefSeq" id="WP_128487023.1">
    <property type="nucleotide sequence ID" value="NZ_JBHLXB010000008.1"/>
</dbReference>
<feature type="transmembrane region" description="Helical" evidence="4">
    <location>
        <begin position="142"/>
        <end position="163"/>
    </location>
</feature>